<organism evidence="1 2">
    <name type="scientific">Rubroshorea leprosula</name>
    <dbReference type="NCBI Taxonomy" id="152421"/>
    <lineage>
        <taxon>Eukaryota</taxon>
        <taxon>Viridiplantae</taxon>
        <taxon>Streptophyta</taxon>
        <taxon>Embryophyta</taxon>
        <taxon>Tracheophyta</taxon>
        <taxon>Spermatophyta</taxon>
        <taxon>Magnoliopsida</taxon>
        <taxon>eudicotyledons</taxon>
        <taxon>Gunneridae</taxon>
        <taxon>Pentapetalae</taxon>
        <taxon>rosids</taxon>
        <taxon>malvids</taxon>
        <taxon>Malvales</taxon>
        <taxon>Dipterocarpaceae</taxon>
        <taxon>Rubroshorea</taxon>
    </lineage>
</organism>
<protein>
    <submittedName>
        <fullName evidence="1">Uncharacterized protein</fullName>
    </submittedName>
</protein>
<comment type="caution">
    <text evidence="1">The sequence shown here is derived from an EMBL/GenBank/DDBJ whole genome shotgun (WGS) entry which is preliminary data.</text>
</comment>
<sequence length="65" mass="7277">MALLSDLLNLNLSECTKKIIAEYICLVNGKSTARNESSACQHTLLYYDNVIIFLKEILATLTADR</sequence>
<name>A0AAV5MX23_9ROSI</name>
<proteinExistence type="predicted"/>
<keyword evidence="2" id="KW-1185">Reference proteome</keyword>
<reference evidence="1 2" key="1">
    <citation type="journal article" date="2021" name="Commun. Biol.">
        <title>The genome of Shorea leprosula (Dipterocarpaceae) highlights the ecological relevance of drought in aseasonal tropical rainforests.</title>
        <authorList>
            <person name="Ng K.K.S."/>
            <person name="Kobayashi M.J."/>
            <person name="Fawcett J.A."/>
            <person name="Hatakeyama M."/>
            <person name="Paape T."/>
            <person name="Ng C.H."/>
            <person name="Ang C.C."/>
            <person name="Tnah L.H."/>
            <person name="Lee C.T."/>
            <person name="Nishiyama T."/>
            <person name="Sese J."/>
            <person name="O'Brien M.J."/>
            <person name="Copetti D."/>
            <person name="Mohd Noor M.I."/>
            <person name="Ong R.C."/>
            <person name="Putra M."/>
            <person name="Sireger I.Z."/>
            <person name="Indrioko S."/>
            <person name="Kosugi Y."/>
            <person name="Izuno A."/>
            <person name="Isagi Y."/>
            <person name="Lee S.L."/>
            <person name="Shimizu K.K."/>
        </authorList>
    </citation>
    <scope>NUCLEOTIDE SEQUENCE [LARGE SCALE GENOMIC DNA]</scope>
    <source>
        <strain evidence="1">214</strain>
    </source>
</reference>
<dbReference type="AlphaFoldDB" id="A0AAV5MX23"/>
<accession>A0AAV5MX23</accession>
<gene>
    <name evidence="1" type="ORF">SLEP1_g59658</name>
</gene>
<evidence type="ECO:0000313" key="2">
    <source>
        <dbReference type="Proteomes" id="UP001054252"/>
    </source>
</evidence>
<dbReference type="EMBL" id="BPVZ01001088">
    <property type="protein sequence ID" value="GKV53112.1"/>
    <property type="molecule type" value="Genomic_DNA"/>
</dbReference>
<dbReference type="Proteomes" id="UP001054252">
    <property type="component" value="Unassembled WGS sequence"/>
</dbReference>
<evidence type="ECO:0000313" key="1">
    <source>
        <dbReference type="EMBL" id="GKV53112.1"/>
    </source>
</evidence>